<comment type="similarity">
    <text evidence="1">Belongs to the 'phage' integrase family.</text>
</comment>
<dbReference type="SUPFAM" id="SSF56349">
    <property type="entry name" value="DNA breaking-rejoining enzymes"/>
    <property type="match status" value="1"/>
</dbReference>
<evidence type="ECO:0000259" key="5">
    <source>
        <dbReference type="PROSITE" id="PS51898"/>
    </source>
</evidence>
<proteinExistence type="inferred from homology"/>
<reference evidence="7" key="1">
    <citation type="submission" date="2024-02" db="EMBL/GenBank/DDBJ databases">
        <title>Exploring bacterial hosts of class 1 integrons in salad vegetable microbiomes with epicPCR.</title>
        <authorList>
            <person name="Qi Q."/>
            <person name="Ghaly T.M."/>
            <person name="Gillings M.R."/>
            <person name="Tetu S.G."/>
        </authorList>
    </citation>
    <scope>NUCLEOTIDE SEQUENCE [LARGE SCALE GENOMIC DNA]</scope>
    <source>
        <strain evidence="7">S2-2023-2</strain>
    </source>
</reference>
<dbReference type="InterPro" id="IPR013762">
    <property type="entry name" value="Integrase-like_cat_sf"/>
</dbReference>
<gene>
    <name evidence="6" type="ORF">V6B39_10790</name>
</gene>
<dbReference type="CDD" id="cd01184">
    <property type="entry name" value="INT_C_like_1"/>
    <property type="match status" value="1"/>
</dbReference>
<evidence type="ECO:0000256" key="1">
    <source>
        <dbReference type="ARBA" id="ARBA00008857"/>
    </source>
</evidence>
<keyword evidence="7" id="KW-1185">Reference proteome</keyword>
<dbReference type="Proteomes" id="UP001369248">
    <property type="component" value="Chromosome"/>
</dbReference>
<evidence type="ECO:0000256" key="3">
    <source>
        <dbReference type="ARBA" id="ARBA00023125"/>
    </source>
</evidence>
<dbReference type="RefSeq" id="WP_338660656.1">
    <property type="nucleotide sequence ID" value="NZ_CP146072.1"/>
</dbReference>
<evidence type="ECO:0000256" key="4">
    <source>
        <dbReference type="ARBA" id="ARBA00023172"/>
    </source>
</evidence>
<evidence type="ECO:0000256" key="2">
    <source>
        <dbReference type="ARBA" id="ARBA00022908"/>
    </source>
</evidence>
<dbReference type="Gene3D" id="1.10.443.10">
    <property type="entry name" value="Intergrase catalytic core"/>
    <property type="match status" value="1"/>
</dbReference>
<dbReference type="InterPro" id="IPR002104">
    <property type="entry name" value="Integrase_catalytic"/>
</dbReference>
<dbReference type="PROSITE" id="PS51898">
    <property type="entry name" value="TYR_RECOMBINASE"/>
    <property type="match status" value="1"/>
</dbReference>
<evidence type="ECO:0000313" key="7">
    <source>
        <dbReference type="Proteomes" id="UP001369248"/>
    </source>
</evidence>
<dbReference type="InterPro" id="IPR046668">
    <property type="entry name" value="DUF6538"/>
</dbReference>
<dbReference type="InterPro" id="IPR050090">
    <property type="entry name" value="Tyrosine_recombinase_XerCD"/>
</dbReference>
<name>A0ABZ2HBP2_9PSED</name>
<organism evidence="6 7">
    <name type="scientific">Pseudomonas bubulae</name>
    <dbReference type="NCBI Taxonomy" id="2316085"/>
    <lineage>
        <taxon>Bacteria</taxon>
        <taxon>Pseudomonadati</taxon>
        <taxon>Pseudomonadota</taxon>
        <taxon>Gammaproteobacteria</taxon>
        <taxon>Pseudomonadales</taxon>
        <taxon>Pseudomonadaceae</taxon>
        <taxon>Pseudomonas</taxon>
    </lineage>
</organism>
<dbReference type="EMBL" id="CP146072">
    <property type="protein sequence ID" value="WWR39871.1"/>
    <property type="molecule type" value="Genomic_DNA"/>
</dbReference>
<keyword evidence="2" id="KW-0229">DNA integration</keyword>
<dbReference type="Pfam" id="PF00589">
    <property type="entry name" value="Phage_integrase"/>
    <property type="match status" value="1"/>
</dbReference>
<dbReference type="PANTHER" id="PTHR30349">
    <property type="entry name" value="PHAGE INTEGRASE-RELATED"/>
    <property type="match status" value="1"/>
</dbReference>
<accession>A0ABZ2HBP2</accession>
<dbReference type="InterPro" id="IPR011010">
    <property type="entry name" value="DNA_brk_join_enz"/>
</dbReference>
<dbReference type="Pfam" id="PF20172">
    <property type="entry name" value="DUF6538"/>
    <property type="match status" value="1"/>
</dbReference>
<keyword evidence="3" id="KW-0238">DNA-binding</keyword>
<evidence type="ECO:0000313" key="6">
    <source>
        <dbReference type="EMBL" id="WWR39871.1"/>
    </source>
</evidence>
<protein>
    <submittedName>
        <fullName evidence="6">Site-specific integrase</fullName>
    </submittedName>
</protein>
<dbReference type="GeneID" id="89543734"/>
<feature type="domain" description="Tyr recombinase" evidence="5">
    <location>
        <begin position="307"/>
        <end position="489"/>
    </location>
</feature>
<sequence>MAKPSNTIRDTKNLIQKAGESTWYVRLAVPADVQKVIGRKVFIKSLQTASLTEAQRRRGVYLTTWWAQIEAARKSRELPEGWQSNVVAAIETVSSMFQNQKRAIIGEAIPPLPPINPELEARLRGNPRLVEAFETHVKQRLGEGLSGKLQLQDELAEVHKQLAEKLVIRRHTVGLEQKAVLISLIADPASHRSKSPITKNRLKAYRAFRENRGGAPKHIDQQVGKMDRLSTFLKDEGLVLNFDTVDVWLNSLDRAPATLGQYLMAGTAFWKWAMKYDTAWREEYKDKVNPFVGHDLPQGGGSETAGQDREIYTLDDTIKLRQAALNGSNQSLADLIMLGWYTGARIEELCQLNKESVITVDGIRCFDFPRSKSKASKRVVPIHASLLTTVDRLLQDALDTYLIPTQSANRYGHRSHAISKAFGRLRTTAAFSKLHVFHSFRHTVVTQLIRADVPDALAKELVGHETGSVTHDVYSKGASTVQKLAAISKLPPLL</sequence>
<dbReference type="PANTHER" id="PTHR30349:SF41">
    <property type="entry name" value="INTEGRASE_RECOMBINASE PROTEIN MJ0367-RELATED"/>
    <property type="match status" value="1"/>
</dbReference>
<keyword evidence="4" id="KW-0233">DNA recombination</keyword>